<sequence>MYQELAMKEKKYLKMLRMLFKYRSEINIISHL</sequence>
<keyword evidence="2" id="KW-1185">Reference proteome</keyword>
<accession>A0A2S5R8R5</accession>
<dbReference type="Proteomes" id="UP000239425">
    <property type="component" value="Unassembled WGS sequence"/>
</dbReference>
<name>A0A2S5R8R5_9PROT</name>
<reference evidence="1 2" key="1">
    <citation type="submission" date="2017-11" db="EMBL/GenBank/DDBJ databases">
        <title>Comparative genomic analysis of Holospora spp., intranuclear symbionts of paramecia.</title>
        <authorList>
            <person name="Garushyants S.K."/>
            <person name="Beliavskaya A."/>
            <person name="Malko D.B."/>
            <person name="Logacheva M.D."/>
            <person name="Rautian M.S."/>
            <person name="Gelfand M.S."/>
        </authorList>
    </citation>
    <scope>NUCLEOTIDE SEQUENCE [LARGE SCALE GENOMIC DNA]</scope>
    <source>
        <strain evidence="2">02AZ16</strain>
    </source>
</reference>
<evidence type="ECO:0000313" key="1">
    <source>
        <dbReference type="EMBL" id="PPE03714.1"/>
    </source>
</evidence>
<organism evidence="1 2">
    <name type="scientific">Holospora curviuscula</name>
    <dbReference type="NCBI Taxonomy" id="1082868"/>
    <lineage>
        <taxon>Bacteria</taxon>
        <taxon>Pseudomonadati</taxon>
        <taxon>Pseudomonadota</taxon>
        <taxon>Alphaproteobacteria</taxon>
        <taxon>Holosporales</taxon>
        <taxon>Holosporaceae</taxon>
        <taxon>Holospora</taxon>
    </lineage>
</organism>
<comment type="caution">
    <text evidence="1">The sequence shown here is derived from an EMBL/GenBank/DDBJ whole genome shotgun (WGS) entry which is preliminary data.</text>
</comment>
<dbReference type="EMBL" id="PHHC01000083">
    <property type="protein sequence ID" value="PPE03714.1"/>
    <property type="molecule type" value="Genomic_DNA"/>
</dbReference>
<evidence type="ECO:0000313" key="2">
    <source>
        <dbReference type="Proteomes" id="UP000239425"/>
    </source>
</evidence>
<protein>
    <submittedName>
        <fullName evidence="1">Uncharacterized protein</fullName>
    </submittedName>
</protein>
<dbReference type="AlphaFoldDB" id="A0A2S5R8R5"/>
<gene>
    <name evidence="1" type="ORF">HCUR_00853</name>
</gene>
<proteinExistence type="predicted"/>